<evidence type="ECO:0000256" key="1">
    <source>
        <dbReference type="ARBA" id="ARBA00004323"/>
    </source>
</evidence>
<evidence type="ECO:0000256" key="6">
    <source>
        <dbReference type="ARBA" id="ARBA00023034"/>
    </source>
</evidence>
<name>A0ABM0M3H8_SACKO</name>
<protein>
    <recommendedName>
        <fullName evidence="9">Carbohydrate sulfotransferase</fullName>
        <ecNumber evidence="9">2.8.2.-</ecNumber>
    </recommendedName>
</protein>
<keyword evidence="7" id="KW-0472">Membrane</keyword>
<reference evidence="11" key="1">
    <citation type="submission" date="2025-08" db="UniProtKB">
        <authorList>
            <consortium name="RefSeq"/>
        </authorList>
    </citation>
    <scope>IDENTIFICATION</scope>
    <source>
        <tissue evidence="11">Testes</tissue>
    </source>
</reference>
<evidence type="ECO:0000313" key="10">
    <source>
        <dbReference type="Proteomes" id="UP000694865"/>
    </source>
</evidence>
<dbReference type="InterPro" id="IPR005331">
    <property type="entry name" value="Sulfotransferase"/>
</dbReference>
<accession>A0ABM0M3H8</accession>
<organism evidence="10 11">
    <name type="scientific">Saccoglossus kowalevskii</name>
    <name type="common">Acorn worm</name>
    <dbReference type="NCBI Taxonomy" id="10224"/>
    <lineage>
        <taxon>Eukaryota</taxon>
        <taxon>Metazoa</taxon>
        <taxon>Hemichordata</taxon>
        <taxon>Enteropneusta</taxon>
        <taxon>Harrimaniidae</taxon>
        <taxon>Saccoglossus</taxon>
    </lineage>
</organism>
<comment type="subcellular location">
    <subcellularLocation>
        <location evidence="1 9">Golgi apparatus membrane</location>
        <topology evidence="1 9">Single-pass type II membrane protein</topology>
    </subcellularLocation>
</comment>
<evidence type="ECO:0000256" key="7">
    <source>
        <dbReference type="ARBA" id="ARBA00023136"/>
    </source>
</evidence>
<evidence type="ECO:0000256" key="4">
    <source>
        <dbReference type="ARBA" id="ARBA00022692"/>
    </source>
</evidence>
<dbReference type="Proteomes" id="UP000694865">
    <property type="component" value="Unplaced"/>
</dbReference>
<keyword evidence="9" id="KW-0119">Carbohydrate metabolism</keyword>
<dbReference type="Pfam" id="PF03567">
    <property type="entry name" value="Sulfotransfer_2"/>
    <property type="match status" value="1"/>
</dbReference>
<keyword evidence="6 9" id="KW-0333">Golgi apparatus</keyword>
<evidence type="ECO:0000256" key="2">
    <source>
        <dbReference type="ARBA" id="ARBA00006339"/>
    </source>
</evidence>
<keyword evidence="4" id="KW-0812">Transmembrane</keyword>
<dbReference type="EC" id="2.8.2.-" evidence="9"/>
<evidence type="ECO:0000256" key="8">
    <source>
        <dbReference type="ARBA" id="ARBA00023180"/>
    </source>
</evidence>
<proteinExistence type="inferred from homology"/>
<dbReference type="GeneID" id="102807962"/>
<gene>
    <name evidence="11" type="primary">LOC102807962</name>
</gene>
<keyword evidence="5" id="KW-1133">Transmembrane helix</keyword>
<dbReference type="RefSeq" id="XP_006814569.1">
    <property type="nucleotide sequence ID" value="XM_006814506.1"/>
</dbReference>
<comment type="similarity">
    <text evidence="2 9">Belongs to the sulfotransferase 2 family.</text>
</comment>
<evidence type="ECO:0000313" key="11">
    <source>
        <dbReference type="RefSeq" id="XP_006814569.1"/>
    </source>
</evidence>
<dbReference type="InterPro" id="IPR018011">
    <property type="entry name" value="Carb_sulfotrans_8-10"/>
</dbReference>
<keyword evidence="9" id="KW-0735">Signal-anchor</keyword>
<dbReference type="PANTHER" id="PTHR12137">
    <property type="entry name" value="CARBOHYDRATE SULFOTRANSFERASE"/>
    <property type="match status" value="1"/>
</dbReference>
<evidence type="ECO:0000256" key="3">
    <source>
        <dbReference type="ARBA" id="ARBA00022679"/>
    </source>
</evidence>
<evidence type="ECO:0000256" key="5">
    <source>
        <dbReference type="ARBA" id="ARBA00022989"/>
    </source>
</evidence>
<evidence type="ECO:0000256" key="9">
    <source>
        <dbReference type="RuleBase" id="RU364020"/>
    </source>
</evidence>
<dbReference type="PANTHER" id="PTHR12137:SF54">
    <property type="entry name" value="CARBOHYDRATE SULFOTRANSFERASE"/>
    <property type="match status" value="1"/>
</dbReference>
<keyword evidence="3 9" id="KW-0808">Transferase</keyword>
<keyword evidence="8 9" id="KW-0325">Glycoprotein</keyword>
<sequence>MVANRAIHRYSPKPHHVIPIIASLLFLVLYQSVFTKLVNLDISTSPADVSEYKTKFTSGKVRRINQDHSKTNLDSKRKVGLVTETGAKTKTMRKMARSKTKRFWMRKNKTSFDTPEWRKELMKNYECQQRNRDRLMTARQACIAYNLRPSKRQRHIGKYIVSKKYKFMFALTPKAASTSWKHFLRIVDPACRGSVYDGVKLDRQMLSISSQDEKEYVHAVFFREPLERLVSFYYNNLHYSSPHSGNNKDFDDEIKKIGIRNHSVMHFKRKGSIYNITFPEFGQLVLYYRANGSVPISGHVRHQHLGASLCSHMFDFIGHFETLVQDATCFLELIGAADLFSFPETHIPRGSTLFNDTLKSLPRSVLNGLIQLYKIDYDILGYAVPKIWSTENNTAAV</sequence>
<keyword evidence="10" id="KW-1185">Reference proteome</keyword>